<keyword evidence="8" id="KW-0347">Helicase</keyword>
<dbReference type="GO" id="GO:0042555">
    <property type="term" value="C:MCM complex"/>
    <property type="evidence" value="ECO:0007669"/>
    <property type="project" value="TreeGrafter"/>
</dbReference>
<dbReference type="InterPro" id="IPR001208">
    <property type="entry name" value="MCM_dom"/>
</dbReference>
<feature type="non-terminal residue" evidence="8">
    <location>
        <position position="786"/>
    </location>
</feature>
<feature type="compositionally biased region" description="Basic and acidic residues" evidence="6">
    <location>
        <begin position="682"/>
        <end position="692"/>
    </location>
</feature>
<feature type="compositionally biased region" description="Polar residues" evidence="6">
    <location>
        <begin position="303"/>
        <end position="322"/>
    </location>
</feature>
<dbReference type="GO" id="GO:0017116">
    <property type="term" value="F:single-stranded DNA helicase activity"/>
    <property type="evidence" value="ECO:0007669"/>
    <property type="project" value="TreeGrafter"/>
</dbReference>
<dbReference type="GO" id="GO:0005634">
    <property type="term" value="C:nucleus"/>
    <property type="evidence" value="ECO:0007669"/>
    <property type="project" value="UniProtKB-SubCell"/>
</dbReference>
<evidence type="ECO:0000256" key="5">
    <source>
        <dbReference type="RuleBase" id="RU004070"/>
    </source>
</evidence>
<dbReference type="PROSITE" id="PS50051">
    <property type="entry name" value="MCM_2"/>
    <property type="match status" value="1"/>
</dbReference>
<dbReference type="Pfam" id="PF17855">
    <property type="entry name" value="MCM_lid"/>
    <property type="match status" value="1"/>
</dbReference>
<accession>A0A7L0K2K0</accession>
<dbReference type="EMBL" id="VXAL01011245">
    <property type="protein sequence ID" value="NXK51195.1"/>
    <property type="molecule type" value="Genomic_DNA"/>
</dbReference>
<evidence type="ECO:0000259" key="7">
    <source>
        <dbReference type="PROSITE" id="PS50051"/>
    </source>
</evidence>
<name>A0A7L0K2K0_CHATO</name>
<dbReference type="PANTHER" id="PTHR11630">
    <property type="entry name" value="DNA REPLICATION LICENSING FACTOR MCM FAMILY MEMBER"/>
    <property type="match status" value="1"/>
</dbReference>
<evidence type="ECO:0000256" key="4">
    <source>
        <dbReference type="ARBA" id="ARBA00023125"/>
    </source>
</evidence>
<feature type="region of interest" description="Disordered" evidence="6">
    <location>
        <begin position="393"/>
        <end position="424"/>
    </location>
</feature>
<dbReference type="GO" id="GO:0003697">
    <property type="term" value="F:single-stranded DNA binding"/>
    <property type="evidence" value="ECO:0007669"/>
    <property type="project" value="TreeGrafter"/>
</dbReference>
<dbReference type="PRINTS" id="PR01657">
    <property type="entry name" value="MCMFAMILY"/>
</dbReference>
<proteinExistence type="inferred from homology"/>
<dbReference type="InterPro" id="IPR031327">
    <property type="entry name" value="MCM"/>
</dbReference>
<dbReference type="GO" id="GO:0016787">
    <property type="term" value="F:hydrolase activity"/>
    <property type="evidence" value="ECO:0007669"/>
    <property type="project" value="UniProtKB-KW"/>
</dbReference>
<dbReference type="GO" id="GO:0005524">
    <property type="term" value="F:ATP binding"/>
    <property type="evidence" value="ECO:0007669"/>
    <property type="project" value="UniProtKB-KW"/>
</dbReference>
<evidence type="ECO:0000256" key="6">
    <source>
        <dbReference type="SAM" id="MobiDB-lite"/>
    </source>
</evidence>
<keyword evidence="8" id="KW-0378">Hydrolase</keyword>
<dbReference type="InterPro" id="IPR027417">
    <property type="entry name" value="P-loop_NTPase"/>
</dbReference>
<comment type="caution">
    <text evidence="8">The sequence shown here is derived from an EMBL/GenBank/DDBJ whole genome shotgun (WGS) entry which is preliminary data.</text>
</comment>
<dbReference type="Proteomes" id="UP000537522">
    <property type="component" value="Unassembled WGS sequence"/>
</dbReference>
<keyword evidence="4 5" id="KW-0238">DNA-binding</keyword>
<feature type="region of interest" description="Disordered" evidence="6">
    <location>
        <begin position="676"/>
        <end position="699"/>
    </location>
</feature>
<evidence type="ECO:0000256" key="2">
    <source>
        <dbReference type="ARBA" id="ARBA00022741"/>
    </source>
</evidence>
<dbReference type="InterPro" id="IPR041562">
    <property type="entry name" value="MCM_lid"/>
</dbReference>
<feature type="region of interest" description="Disordered" evidence="6">
    <location>
        <begin position="439"/>
        <end position="471"/>
    </location>
</feature>
<feature type="domain" description="MCM C-terminal AAA(+) ATPase" evidence="7">
    <location>
        <begin position="1"/>
        <end position="124"/>
    </location>
</feature>
<dbReference type="Pfam" id="PF00493">
    <property type="entry name" value="MCM"/>
    <property type="match status" value="1"/>
</dbReference>
<gene>
    <name evidence="8" type="primary">Mcm9</name>
    <name evidence="8" type="ORF">CHATOR_R02622</name>
</gene>
<reference evidence="8 9" key="1">
    <citation type="submission" date="2019-09" db="EMBL/GenBank/DDBJ databases">
        <title>Bird 10,000 Genomes (B10K) Project - Family phase.</title>
        <authorList>
            <person name="Zhang G."/>
        </authorList>
    </citation>
    <scope>NUCLEOTIDE SEQUENCE [LARGE SCALE GENOMIC DNA]</scope>
    <source>
        <strain evidence="8">B10K-DU-011-36</strain>
        <tissue evidence="8">Muscle</tissue>
    </source>
</reference>
<feature type="region of interest" description="Disordered" evidence="6">
    <location>
        <begin position="301"/>
        <end position="359"/>
    </location>
</feature>
<feature type="compositionally biased region" description="Polar residues" evidence="6">
    <location>
        <begin position="452"/>
        <end position="471"/>
    </location>
</feature>
<keyword evidence="3 5" id="KW-0067">ATP-binding</keyword>
<evidence type="ECO:0000256" key="1">
    <source>
        <dbReference type="ARBA" id="ARBA00008010"/>
    </source>
</evidence>
<feature type="compositionally biased region" description="Polar residues" evidence="6">
    <location>
        <begin position="722"/>
        <end position="738"/>
    </location>
</feature>
<dbReference type="GO" id="GO:0000724">
    <property type="term" value="P:double-strand break repair via homologous recombination"/>
    <property type="evidence" value="ECO:0007669"/>
    <property type="project" value="TreeGrafter"/>
</dbReference>
<evidence type="ECO:0000313" key="8">
    <source>
        <dbReference type="EMBL" id="NXK51195.1"/>
    </source>
</evidence>
<evidence type="ECO:0000313" key="9">
    <source>
        <dbReference type="Proteomes" id="UP000537522"/>
    </source>
</evidence>
<feature type="region of interest" description="Disordered" evidence="6">
    <location>
        <begin position="715"/>
        <end position="746"/>
    </location>
</feature>
<protein>
    <submittedName>
        <fullName evidence="8">MCM9 helicase</fullName>
    </submittedName>
</protein>
<feature type="region of interest" description="Disordered" evidence="6">
    <location>
        <begin position="638"/>
        <end position="660"/>
    </location>
</feature>
<keyword evidence="9" id="KW-1185">Reference proteome</keyword>
<feature type="compositionally biased region" description="Basic and acidic residues" evidence="6">
    <location>
        <begin position="439"/>
        <end position="449"/>
    </location>
</feature>
<organism evidence="8 9">
    <name type="scientific">Chauna torquata</name>
    <name type="common">Southern screamer</name>
    <dbReference type="NCBI Taxonomy" id="30388"/>
    <lineage>
        <taxon>Eukaryota</taxon>
        <taxon>Metazoa</taxon>
        <taxon>Chordata</taxon>
        <taxon>Craniata</taxon>
        <taxon>Vertebrata</taxon>
        <taxon>Euteleostomi</taxon>
        <taxon>Archelosauria</taxon>
        <taxon>Archosauria</taxon>
        <taxon>Dinosauria</taxon>
        <taxon>Saurischia</taxon>
        <taxon>Theropoda</taxon>
        <taxon>Coelurosauria</taxon>
        <taxon>Aves</taxon>
        <taxon>Neognathae</taxon>
        <taxon>Galloanserae</taxon>
        <taxon>Anseriformes</taxon>
        <taxon>Anhimidae</taxon>
        <taxon>Chauna</taxon>
    </lineage>
</organism>
<feature type="compositionally biased region" description="Basic residues" evidence="6">
    <location>
        <begin position="349"/>
        <end position="358"/>
    </location>
</feature>
<dbReference type="SMART" id="SM00350">
    <property type="entry name" value="MCM"/>
    <property type="match status" value="1"/>
</dbReference>
<keyword evidence="2 5" id="KW-0547">Nucleotide-binding</keyword>
<feature type="non-terminal residue" evidence="8">
    <location>
        <position position="1"/>
    </location>
</feature>
<dbReference type="PANTHER" id="PTHR11630:SF48">
    <property type="entry name" value="DNA HELICASE MCM9"/>
    <property type="match status" value="1"/>
</dbReference>
<dbReference type="Gene3D" id="3.40.50.300">
    <property type="entry name" value="P-loop containing nucleotide triphosphate hydrolases"/>
    <property type="match status" value="1"/>
</dbReference>
<evidence type="ECO:0000256" key="3">
    <source>
        <dbReference type="ARBA" id="ARBA00022840"/>
    </source>
</evidence>
<comment type="similarity">
    <text evidence="1 5">Belongs to the MCM family.</text>
</comment>
<dbReference type="AlphaFoldDB" id="A0A7L0K2K0"/>
<sequence length="786" mass="87199">SSGLTVTAVKDFGEWNLEAGALVLADGGLCCIDEFNSIKEHDRTSIHEAMEQQTISVAKAGLVCKLNTRTTILAATNPKGHYDPNESVSINIALGSPLLSRFDLVLVLLDTKNEEWDRIISSFILQNKGCPSKSEKLWSMEKMKTYFCLIKSIQPKLSDESNLILVRYYQMQRQSDYRNAARTTIRLLESLIRLAEAHARLMFRDTVTLEDAVTVVSVMESSMQGGALLGAINALHTSFPENPMVQYRTQCELILERLELQDLLHKELQRLDRLQNKNSCQLQPEETSFGTTTRCLDKDTFESKQMSQSEPSDQQKNNSKAQPSLPKGNFEGDIHLEPLCNTAPGNNKGTKHLIKHSKRGDDGSLAWFDSLEDSNTDAEETFQKKSLVPKIFPDNLASETPGKTSCSEERSSSILRRGNGTRESLTTVNLHAPLEQDKVSKISRKRTEENECFSSEANVQDSASPSADVQDSVITQRVSKRWQRLHTERSHGFFTSTQDPEAEALPSALPASDLLDLSSDTDSVLGEGKNSVSAAAKNAIISMRKRSKGQVEKDAKVVSSYKPEITDSESPPAAKLAKFSFKPRTKLDHSSEKKNAEFSLFQSKNIIKRGEQLQGEQLPEECCPPEKYKMTLTRLGKKSLEKRPIDNKGNEEQQSQGLGREIRGNAMICSDASFDAVSSPPIEKRGEGEEKLGGPSTVRVRSSTLEKLSRFCFASRPDSKSETPPTVKNDANNKQSHSPLVKVHVSNPSKRKSFALGNASNACVVTQKSLFSIAELDDDALDFDWD</sequence>
<dbReference type="SUPFAM" id="SSF52540">
    <property type="entry name" value="P-loop containing nucleoside triphosphate hydrolases"/>
    <property type="match status" value="1"/>
</dbReference>
<feature type="compositionally biased region" description="Basic and acidic residues" evidence="6">
    <location>
        <begin position="638"/>
        <end position="651"/>
    </location>
</feature>